<dbReference type="RefSeq" id="WP_102770249.1">
    <property type="nucleotide sequence ID" value="NZ_POSP01000004.1"/>
</dbReference>
<reference evidence="2 3" key="1">
    <citation type="submission" date="2018-01" db="EMBL/GenBank/DDBJ databases">
        <title>Draft genome sequence of Paucibacter aquatile CR182 isolated from freshwater of the Nakdong River.</title>
        <authorList>
            <person name="Choi A."/>
            <person name="Chung E.J."/>
        </authorList>
    </citation>
    <scope>NUCLEOTIDE SEQUENCE [LARGE SCALE GENOMIC DNA]</scope>
    <source>
        <strain evidence="2 3">CR182</strain>
    </source>
</reference>
<evidence type="ECO:0000313" key="3">
    <source>
        <dbReference type="Proteomes" id="UP000235916"/>
    </source>
</evidence>
<protein>
    <recommendedName>
        <fullName evidence="1">Polysaccharide lyase 14 domain-containing protein</fullName>
    </recommendedName>
</protein>
<proteinExistence type="predicted"/>
<dbReference type="PANTHER" id="PTHR40124">
    <property type="match status" value="1"/>
</dbReference>
<gene>
    <name evidence="2" type="ORF">C1O66_22615</name>
</gene>
<dbReference type="Pfam" id="PF21294">
    <property type="entry name" value="Polysacc_lyase_14"/>
    <property type="match status" value="1"/>
</dbReference>
<evidence type="ECO:0000259" key="1">
    <source>
        <dbReference type="Pfam" id="PF21294"/>
    </source>
</evidence>
<evidence type="ECO:0000313" key="2">
    <source>
        <dbReference type="EMBL" id="PND36476.1"/>
    </source>
</evidence>
<sequence length="536" mass="58708">MIALRRSLLSNAALCAFSSFEGASFWRLWARPGLCAAVLLQTLVWPNQAVAQLPASAGPGLVIGDGEAGPSCAFLTGMGEIRWQHPGGDWLDAQGKPQGDRAFSQIKLQRGMGRPFVEMDLSSLVQRWQATPSLPRVVLLRALGAAGAGDIVDFHSKESPDRAARPMLKLELEDGSRLRLSPAADTFTDCSSLSSLGQRPELKLGGGRHVLLRFDIPEAAKVKKAVLMLTSDQQYGSAFIDIGSFALYPSYARPAQMQEGLAAKYPGDQGIASHPEVLFSADFEVSDWLRQFGGWVLRGDGGVIGPQDSAPGFQALSGRALKVRIAKGENLGLDLRYKFSARGQAEPEDVYFRYYLRLGRDWQPVLDGGKLPGIAGTYGKAGWGRRKADGSNGWSLRGGFAKRPVGDRSVAELNALNFYAYHADMKDETGDPWDWSQGPTGLVRNERWYCIEQRVKLNQPGKSDGIVEAWIDGQQVMKRSGVRLRDTKRLAIEEVWFDVYHGGVSPAPQDMHLFIDNVVIARSYIGPMRKHPGVQP</sequence>
<dbReference type="Gene3D" id="2.60.120.200">
    <property type="match status" value="1"/>
</dbReference>
<name>A0A2N8KSP3_9BURK</name>
<feature type="domain" description="Polysaccharide lyase 14" evidence="1">
    <location>
        <begin position="344"/>
        <end position="505"/>
    </location>
</feature>
<comment type="caution">
    <text evidence="2">The sequence shown here is derived from an EMBL/GenBank/DDBJ whole genome shotgun (WGS) entry which is preliminary data.</text>
</comment>
<dbReference type="PANTHER" id="PTHR40124:SF1">
    <property type="entry name" value="DISAGGREGATASE RELATED REPEAT PROTEIN"/>
    <property type="match status" value="1"/>
</dbReference>
<dbReference type="Proteomes" id="UP000235916">
    <property type="component" value="Unassembled WGS sequence"/>
</dbReference>
<dbReference type="EMBL" id="POSP01000004">
    <property type="protein sequence ID" value="PND36476.1"/>
    <property type="molecule type" value="Genomic_DNA"/>
</dbReference>
<dbReference type="AlphaFoldDB" id="A0A2N8KSP3"/>
<keyword evidence="3" id="KW-1185">Reference proteome</keyword>
<dbReference type="InterPro" id="IPR048958">
    <property type="entry name" value="Polysacc_lyase_14"/>
</dbReference>
<organism evidence="2 3">
    <name type="scientific">Kinneretia aquatilis</name>
    <dbReference type="NCBI Taxonomy" id="2070761"/>
    <lineage>
        <taxon>Bacteria</taxon>
        <taxon>Pseudomonadati</taxon>
        <taxon>Pseudomonadota</taxon>
        <taxon>Betaproteobacteria</taxon>
        <taxon>Burkholderiales</taxon>
        <taxon>Sphaerotilaceae</taxon>
        <taxon>Roseateles</taxon>
    </lineage>
</organism>
<accession>A0A2N8KSP3</accession>
<dbReference type="OrthoDB" id="7552220at2"/>